<accession>A0A6J7FPS1</accession>
<dbReference type="AlphaFoldDB" id="A0A6J7FPS1"/>
<reference evidence="1" key="1">
    <citation type="submission" date="2020-05" db="EMBL/GenBank/DDBJ databases">
        <authorList>
            <person name="Chiriac C."/>
            <person name="Salcher M."/>
            <person name="Ghai R."/>
            <person name="Kavagutti S V."/>
        </authorList>
    </citation>
    <scope>NUCLEOTIDE SEQUENCE</scope>
</reference>
<name>A0A6J7FPS1_9ZZZZ</name>
<proteinExistence type="predicted"/>
<dbReference type="InterPro" id="IPR000415">
    <property type="entry name" value="Nitroreductase-like"/>
</dbReference>
<protein>
    <submittedName>
        <fullName evidence="1">Unannotated protein</fullName>
    </submittedName>
</protein>
<sequence>MTNDDGSPRATALYDVGLAAAMMTVEGHHRGYNFHQMSGFDHAAFSAAFGLTSDLAPVAILAVGKQVGAEAIENEAVRERELAGRERLPLTELVIQTH</sequence>
<dbReference type="GO" id="GO:0016491">
    <property type="term" value="F:oxidoreductase activity"/>
    <property type="evidence" value="ECO:0007669"/>
    <property type="project" value="InterPro"/>
</dbReference>
<dbReference type="SUPFAM" id="SSF55469">
    <property type="entry name" value="FMN-dependent nitroreductase-like"/>
    <property type="match status" value="1"/>
</dbReference>
<organism evidence="1">
    <name type="scientific">freshwater metagenome</name>
    <dbReference type="NCBI Taxonomy" id="449393"/>
    <lineage>
        <taxon>unclassified sequences</taxon>
        <taxon>metagenomes</taxon>
        <taxon>ecological metagenomes</taxon>
    </lineage>
</organism>
<dbReference type="EMBL" id="CAFBME010000068">
    <property type="protein sequence ID" value="CAB4897491.1"/>
    <property type="molecule type" value="Genomic_DNA"/>
</dbReference>
<evidence type="ECO:0000313" key="1">
    <source>
        <dbReference type="EMBL" id="CAB4897491.1"/>
    </source>
</evidence>
<dbReference type="Gene3D" id="3.40.109.10">
    <property type="entry name" value="NADH Oxidase"/>
    <property type="match status" value="1"/>
</dbReference>
<gene>
    <name evidence="1" type="ORF">UFOPK3555_00727</name>
</gene>